<name>A0A5J4LIC1_9ACTN</name>
<evidence type="ECO:0000313" key="1">
    <source>
        <dbReference type="EMBL" id="GES33843.1"/>
    </source>
</evidence>
<comment type="caution">
    <text evidence="1">The sequence shown here is derived from an EMBL/GenBank/DDBJ whole genome shotgun (WGS) entry which is preliminary data.</text>
</comment>
<dbReference type="EMBL" id="BLAG01000022">
    <property type="protein sequence ID" value="GES33843.1"/>
    <property type="molecule type" value="Genomic_DNA"/>
</dbReference>
<protein>
    <submittedName>
        <fullName evidence="1">Uncharacterized protein</fullName>
    </submittedName>
</protein>
<dbReference type="Proteomes" id="UP000325598">
    <property type="component" value="Unassembled WGS sequence"/>
</dbReference>
<evidence type="ECO:0000313" key="2">
    <source>
        <dbReference type="Proteomes" id="UP000325598"/>
    </source>
</evidence>
<keyword evidence="2" id="KW-1185">Reference proteome</keyword>
<dbReference type="AlphaFoldDB" id="A0A5J4LIC1"/>
<proteinExistence type="predicted"/>
<accession>A0A5J4LIC1</accession>
<gene>
    <name evidence="1" type="ORF">San01_63310</name>
</gene>
<organism evidence="1 2">
    <name type="scientific">Streptomyces angustmyceticus</name>
    <dbReference type="NCBI Taxonomy" id="285578"/>
    <lineage>
        <taxon>Bacteria</taxon>
        <taxon>Bacillati</taxon>
        <taxon>Actinomycetota</taxon>
        <taxon>Actinomycetes</taxon>
        <taxon>Kitasatosporales</taxon>
        <taxon>Streptomycetaceae</taxon>
        <taxon>Streptomyces</taxon>
    </lineage>
</organism>
<sequence length="102" mass="10530">MAAAAVAAPAARTAETLCFISITLWRRGTARARGYVNRRHGGAGWVGASGAGRGPDRVVGRRGRVRGRVPSRAGGGADGVWLRSRVGVKYPGTVSPFNQASG</sequence>
<reference evidence="1 2" key="1">
    <citation type="submission" date="2019-10" db="EMBL/GenBank/DDBJ databases">
        <title>Whole genome shotgun sequence of Streptomyces angustmyceticus NBRC 3934.</title>
        <authorList>
            <person name="Hosoyama A."/>
            <person name="Ichikawa N."/>
            <person name="Kimura A."/>
            <person name="Kitahashi Y."/>
            <person name="Komaki H."/>
            <person name="Uohara A."/>
        </authorList>
    </citation>
    <scope>NUCLEOTIDE SEQUENCE [LARGE SCALE GENOMIC DNA]</scope>
    <source>
        <strain evidence="1 2">NBRC 3934</strain>
    </source>
</reference>